<evidence type="ECO:0000313" key="2">
    <source>
        <dbReference type="Proteomes" id="UP000542405"/>
    </source>
</evidence>
<dbReference type="RefSeq" id="WP_169538209.1">
    <property type="nucleotide sequence ID" value="NZ_JABBZE010000923.1"/>
</dbReference>
<name>A0A848NKZ9_9BURK</name>
<reference evidence="1 2" key="1">
    <citation type="submission" date="2020-04" db="EMBL/GenBank/DDBJ databases">
        <title>Achromobacter ruhlandii genome sequencing and assembly.</title>
        <authorList>
            <person name="Martins R.C.R."/>
            <person name="Perdigao-Neto L.V."/>
            <person name="Levin A.S.S."/>
            <person name="Costa S.F."/>
        </authorList>
    </citation>
    <scope>NUCLEOTIDE SEQUENCE [LARGE SCALE GENOMIC DNA]</scope>
    <source>
        <strain evidence="1 2">9035ralo</strain>
    </source>
</reference>
<dbReference type="EMBL" id="JABBZE010000923">
    <property type="protein sequence ID" value="NMU93839.1"/>
    <property type="molecule type" value="Genomic_DNA"/>
</dbReference>
<evidence type="ECO:0000313" key="1">
    <source>
        <dbReference type="EMBL" id="NMU93839.1"/>
    </source>
</evidence>
<dbReference type="Proteomes" id="UP000542405">
    <property type="component" value="Unassembled WGS sequence"/>
</dbReference>
<comment type="caution">
    <text evidence="1">The sequence shown here is derived from an EMBL/GenBank/DDBJ whole genome shotgun (WGS) entry which is preliminary data.</text>
</comment>
<organism evidence="1 2">
    <name type="scientific">Achromobacter ruhlandii</name>
    <dbReference type="NCBI Taxonomy" id="72557"/>
    <lineage>
        <taxon>Bacteria</taxon>
        <taxon>Pseudomonadati</taxon>
        <taxon>Pseudomonadota</taxon>
        <taxon>Betaproteobacteria</taxon>
        <taxon>Burkholderiales</taxon>
        <taxon>Alcaligenaceae</taxon>
        <taxon>Achromobacter</taxon>
    </lineage>
</organism>
<proteinExistence type="predicted"/>
<sequence>MKVKRSDGEIINVFSIYWVGNKTLCLGFPRNYGGLCVYDLSEVGVVDATLNFKLIYCKDGGGIPGVLHWALVKERLLDDLLERDEIAYGRFLEILKSEGQLDDDFY</sequence>
<dbReference type="AlphaFoldDB" id="A0A848NKZ9"/>
<protein>
    <submittedName>
        <fullName evidence="1">Uncharacterized protein</fullName>
    </submittedName>
</protein>
<accession>A0A848NKZ9</accession>
<gene>
    <name evidence="1" type="ORF">HGQ98_32015</name>
</gene>